<reference evidence="2 3" key="1">
    <citation type="journal article" date="2024" name="J. Plant Pathol.">
        <title>Sequence and assembly of the genome of Seiridium unicorne, isolate CBS 538.82, causal agent of cypress canker disease.</title>
        <authorList>
            <person name="Scali E."/>
            <person name="Rocca G.D."/>
            <person name="Danti R."/>
            <person name="Garbelotto M."/>
            <person name="Barberini S."/>
            <person name="Baroncelli R."/>
            <person name="Emiliani G."/>
        </authorList>
    </citation>
    <scope>NUCLEOTIDE SEQUENCE [LARGE SCALE GENOMIC DNA]</scope>
    <source>
        <strain evidence="2 3">BM-138-508</strain>
    </source>
</reference>
<organism evidence="2 3">
    <name type="scientific">Seiridium unicorne</name>
    <dbReference type="NCBI Taxonomy" id="138068"/>
    <lineage>
        <taxon>Eukaryota</taxon>
        <taxon>Fungi</taxon>
        <taxon>Dikarya</taxon>
        <taxon>Ascomycota</taxon>
        <taxon>Pezizomycotina</taxon>
        <taxon>Sordariomycetes</taxon>
        <taxon>Xylariomycetidae</taxon>
        <taxon>Amphisphaeriales</taxon>
        <taxon>Sporocadaceae</taxon>
        <taxon>Seiridium</taxon>
    </lineage>
</organism>
<proteinExistence type="predicted"/>
<feature type="compositionally biased region" description="Acidic residues" evidence="1">
    <location>
        <begin position="115"/>
        <end position="139"/>
    </location>
</feature>
<evidence type="ECO:0000313" key="2">
    <source>
        <dbReference type="EMBL" id="KAK9421295.1"/>
    </source>
</evidence>
<evidence type="ECO:0000256" key="1">
    <source>
        <dbReference type="SAM" id="MobiDB-lite"/>
    </source>
</evidence>
<accession>A0ABR2V303</accession>
<sequence>MDDWQETALSSRHMHNRVGRNHGQAGGRSRRYGSFDVRKTFGSYSCKCPAWKKVQKLNGDTDDDESAVLDLYRLTGNGRGIVGELVLPDVLRASVILAASRKSLRVLISSLVQDDSTDDDGKEGNEDVEAENATDAEQPEDIKSHSNMPEETEQDRFATFEKNSFRSPKFWLQWSGTPEPVVPVSGDAEPDQVETGLGYIVFSGNDCRKFSGTINSSKFGWKDASISGHKIASRSESDVPVIWAHTSSAL</sequence>
<feature type="region of interest" description="Disordered" evidence="1">
    <location>
        <begin position="114"/>
        <end position="154"/>
    </location>
</feature>
<dbReference type="Proteomes" id="UP001408356">
    <property type="component" value="Unassembled WGS sequence"/>
</dbReference>
<evidence type="ECO:0000313" key="3">
    <source>
        <dbReference type="Proteomes" id="UP001408356"/>
    </source>
</evidence>
<feature type="region of interest" description="Disordered" evidence="1">
    <location>
        <begin position="9"/>
        <end position="30"/>
    </location>
</feature>
<keyword evidence="3" id="KW-1185">Reference proteome</keyword>
<dbReference type="EMBL" id="JARVKF010000190">
    <property type="protein sequence ID" value="KAK9421295.1"/>
    <property type="molecule type" value="Genomic_DNA"/>
</dbReference>
<gene>
    <name evidence="2" type="ORF">SUNI508_05833</name>
</gene>
<name>A0ABR2V303_9PEZI</name>
<evidence type="ECO:0008006" key="4">
    <source>
        <dbReference type="Google" id="ProtNLM"/>
    </source>
</evidence>
<protein>
    <recommendedName>
        <fullName evidence="4">Catalase</fullName>
    </recommendedName>
</protein>
<comment type="caution">
    <text evidence="2">The sequence shown here is derived from an EMBL/GenBank/DDBJ whole genome shotgun (WGS) entry which is preliminary data.</text>
</comment>